<reference evidence="2 3" key="1">
    <citation type="journal article" date="2013" name="Curr. Biol.">
        <title>The Genome of the Foraminiferan Reticulomyxa filosa.</title>
        <authorList>
            <person name="Glockner G."/>
            <person name="Hulsmann N."/>
            <person name="Schleicher M."/>
            <person name="Noegel A.A."/>
            <person name="Eichinger L."/>
            <person name="Gallinger C."/>
            <person name="Pawlowski J."/>
            <person name="Sierra R."/>
            <person name="Euteneuer U."/>
            <person name="Pillet L."/>
            <person name="Moustafa A."/>
            <person name="Platzer M."/>
            <person name="Groth M."/>
            <person name="Szafranski K."/>
            <person name="Schliwa M."/>
        </authorList>
    </citation>
    <scope>NUCLEOTIDE SEQUENCE [LARGE SCALE GENOMIC DNA]</scope>
</reference>
<dbReference type="EMBL" id="ASPP01015970">
    <property type="protein sequence ID" value="ETO17800.1"/>
    <property type="molecule type" value="Genomic_DNA"/>
</dbReference>
<feature type="non-terminal residue" evidence="2">
    <location>
        <position position="1"/>
    </location>
</feature>
<feature type="compositionally biased region" description="Basic and acidic residues" evidence="1">
    <location>
        <begin position="214"/>
        <end position="223"/>
    </location>
</feature>
<feature type="region of interest" description="Disordered" evidence="1">
    <location>
        <begin position="214"/>
        <end position="239"/>
    </location>
</feature>
<evidence type="ECO:0000313" key="3">
    <source>
        <dbReference type="Proteomes" id="UP000023152"/>
    </source>
</evidence>
<organism evidence="2 3">
    <name type="scientific">Reticulomyxa filosa</name>
    <dbReference type="NCBI Taxonomy" id="46433"/>
    <lineage>
        <taxon>Eukaryota</taxon>
        <taxon>Sar</taxon>
        <taxon>Rhizaria</taxon>
        <taxon>Retaria</taxon>
        <taxon>Foraminifera</taxon>
        <taxon>Monothalamids</taxon>
        <taxon>Reticulomyxidae</taxon>
        <taxon>Reticulomyxa</taxon>
    </lineage>
</organism>
<proteinExistence type="predicted"/>
<gene>
    <name evidence="2" type="ORF">RFI_19513</name>
</gene>
<evidence type="ECO:0000313" key="2">
    <source>
        <dbReference type="EMBL" id="ETO17800.1"/>
    </source>
</evidence>
<accession>X6MXJ9</accession>
<name>X6MXJ9_RETFI</name>
<protein>
    <submittedName>
        <fullName evidence="2">Uncharacterized protein</fullName>
    </submittedName>
</protein>
<comment type="caution">
    <text evidence="2">The sequence shown here is derived from an EMBL/GenBank/DDBJ whole genome shotgun (WGS) entry which is preliminary data.</text>
</comment>
<dbReference type="AlphaFoldDB" id="X6MXJ9"/>
<evidence type="ECO:0000256" key="1">
    <source>
        <dbReference type="SAM" id="MobiDB-lite"/>
    </source>
</evidence>
<dbReference type="Proteomes" id="UP000023152">
    <property type="component" value="Unassembled WGS sequence"/>
</dbReference>
<keyword evidence="3" id="KW-1185">Reference proteome</keyword>
<sequence>FSFGESIFFSNQLTNFSFYKKKKKKYKETTQKGKRSSEKWKQLKTDEKVMGSGKENEMDVNERLTTLNRRIKEFFQENSIMNDMLFAGTMFEKEALIELSQQNIREMSAIGRLEFTFEIFKHVMDLIGNTVEQITAALHGFDGEMVFDPFEMFCQIASSLLMQSPSTPDTSDNEAKEQCHKQMAMEHYLQQNHLKLEQLKKYLDIVNQLEDRTPVNEVEHSTDNNDSNEDVTHQPYQQSPIRQCAQSIRQREQIALELGFPTLGQLSKLTLLWHSCFKGMQQKSVLIKILAELQRQFVLNVFGEGDKNEESPVSDIYWYLEDKAQLLQKSVDMLRQPNDRLETTYTRISDYYIHSPKHVLPVTPHSKAYENVIRIWKEDIKMYLTPEDHSDLENIANCHPLLVNGLYMFTHM</sequence>